<comment type="caution">
    <text evidence="1">The sequence shown here is derived from an EMBL/GenBank/DDBJ whole genome shotgun (WGS) entry which is preliminary data.</text>
</comment>
<evidence type="ECO:0000313" key="1">
    <source>
        <dbReference type="EMBL" id="GBP32343.1"/>
    </source>
</evidence>
<dbReference type="AlphaFoldDB" id="A0A4C1V0R3"/>
<dbReference type="EMBL" id="BGZK01000258">
    <property type="protein sequence ID" value="GBP32343.1"/>
    <property type="molecule type" value="Genomic_DNA"/>
</dbReference>
<sequence>MRFLMDPQAPLYQICARRGRKRLRHVGLFLLNEMNLSGHPEHATRPFGDAVCGRRSGTAGAPSRVESGGAHALTRLPPAFGPPARSDLHLLGILSRADLSIN</sequence>
<reference evidence="1 2" key="1">
    <citation type="journal article" date="2019" name="Commun. Biol.">
        <title>The bagworm genome reveals a unique fibroin gene that provides high tensile strength.</title>
        <authorList>
            <person name="Kono N."/>
            <person name="Nakamura H."/>
            <person name="Ohtoshi R."/>
            <person name="Tomita M."/>
            <person name="Numata K."/>
            <person name="Arakawa K."/>
        </authorList>
    </citation>
    <scope>NUCLEOTIDE SEQUENCE [LARGE SCALE GENOMIC DNA]</scope>
</reference>
<protein>
    <submittedName>
        <fullName evidence="1">Uncharacterized protein</fullName>
    </submittedName>
</protein>
<name>A0A4C1V0R3_EUMVA</name>
<dbReference type="Proteomes" id="UP000299102">
    <property type="component" value="Unassembled WGS sequence"/>
</dbReference>
<gene>
    <name evidence="1" type="ORF">EVAR_25598_1</name>
</gene>
<keyword evidence="2" id="KW-1185">Reference proteome</keyword>
<proteinExistence type="predicted"/>
<accession>A0A4C1V0R3</accession>
<organism evidence="1 2">
    <name type="scientific">Eumeta variegata</name>
    <name type="common">Bagworm moth</name>
    <name type="synonym">Eumeta japonica</name>
    <dbReference type="NCBI Taxonomy" id="151549"/>
    <lineage>
        <taxon>Eukaryota</taxon>
        <taxon>Metazoa</taxon>
        <taxon>Ecdysozoa</taxon>
        <taxon>Arthropoda</taxon>
        <taxon>Hexapoda</taxon>
        <taxon>Insecta</taxon>
        <taxon>Pterygota</taxon>
        <taxon>Neoptera</taxon>
        <taxon>Endopterygota</taxon>
        <taxon>Lepidoptera</taxon>
        <taxon>Glossata</taxon>
        <taxon>Ditrysia</taxon>
        <taxon>Tineoidea</taxon>
        <taxon>Psychidae</taxon>
        <taxon>Oiketicinae</taxon>
        <taxon>Eumeta</taxon>
    </lineage>
</organism>
<evidence type="ECO:0000313" key="2">
    <source>
        <dbReference type="Proteomes" id="UP000299102"/>
    </source>
</evidence>